<reference evidence="1" key="2">
    <citation type="submission" date="2020-06" db="EMBL/GenBank/DDBJ databases">
        <title>Helianthus annuus Genome sequencing and assembly Release 2.</title>
        <authorList>
            <person name="Gouzy J."/>
            <person name="Langlade N."/>
            <person name="Munos S."/>
        </authorList>
    </citation>
    <scope>NUCLEOTIDE SEQUENCE</scope>
    <source>
        <tissue evidence="1">Leaves</tissue>
    </source>
</reference>
<dbReference type="Proteomes" id="UP000215914">
    <property type="component" value="Unassembled WGS sequence"/>
</dbReference>
<dbReference type="AlphaFoldDB" id="A0A9K3I288"/>
<reference evidence="1" key="1">
    <citation type="journal article" date="2017" name="Nature">
        <title>The sunflower genome provides insights into oil metabolism, flowering and Asterid evolution.</title>
        <authorList>
            <person name="Badouin H."/>
            <person name="Gouzy J."/>
            <person name="Grassa C.J."/>
            <person name="Murat F."/>
            <person name="Staton S.E."/>
            <person name="Cottret L."/>
            <person name="Lelandais-Briere C."/>
            <person name="Owens G.L."/>
            <person name="Carrere S."/>
            <person name="Mayjonade B."/>
            <person name="Legrand L."/>
            <person name="Gill N."/>
            <person name="Kane N.C."/>
            <person name="Bowers J.E."/>
            <person name="Hubner S."/>
            <person name="Bellec A."/>
            <person name="Berard A."/>
            <person name="Berges H."/>
            <person name="Blanchet N."/>
            <person name="Boniface M.C."/>
            <person name="Brunel D."/>
            <person name="Catrice O."/>
            <person name="Chaidir N."/>
            <person name="Claudel C."/>
            <person name="Donnadieu C."/>
            <person name="Faraut T."/>
            <person name="Fievet G."/>
            <person name="Helmstetter N."/>
            <person name="King M."/>
            <person name="Knapp S.J."/>
            <person name="Lai Z."/>
            <person name="Le Paslier M.C."/>
            <person name="Lippi Y."/>
            <person name="Lorenzon L."/>
            <person name="Mandel J.R."/>
            <person name="Marage G."/>
            <person name="Marchand G."/>
            <person name="Marquand E."/>
            <person name="Bret-Mestries E."/>
            <person name="Morien E."/>
            <person name="Nambeesan S."/>
            <person name="Nguyen T."/>
            <person name="Pegot-Espagnet P."/>
            <person name="Pouilly N."/>
            <person name="Raftis F."/>
            <person name="Sallet E."/>
            <person name="Schiex T."/>
            <person name="Thomas J."/>
            <person name="Vandecasteele C."/>
            <person name="Vares D."/>
            <person name="Vear F."/>
            <person name="Vautrin S."/>
            <person name="Crespi M."/>
            <person name="Mangin B."/>
            <person name="Burke J.M."/>
            <person name="Salse J."/>
            <person name="Munos S."/>
            <person name="Vincourt P."/>
            <person name="Rieseberg L.H."/>
            <person name="Langlade N.B."/>
        </authorList>
    </citation>
    <scope>NUCLEOTIDE SEQUENCE</scope>
    <source>
        <tissue evidence="1">Leaves</tissue>
    </source>
</reference>
<organism evidence="1 2">
    <name type="scientific">Helianthus annuus</name>
    <name type="common">Common sunflower</name>
    <dbReference type="NCBI Taxonomy" id="4232"/>
    <lineage>
        <taxon>Eukaryota</taxon>
        <taxon>Viridiplantae</taxon>
        <taxon>Streptophyta</taxon>
        <taxon>Embryophyta</taxon>
        <taxon>Tracheophyta</taxon>
        <taxon>Spermatophyta</taxon>
        <taxon>Magnoliopsida</taxon>
        <taxon>eudicotyledons</taxon>
        <taxon>Gunneridae</taxon>
        <taxon>Pentapetalae</taxon>
        <taxon>asterids</taxon>
        <taxon>campanulids</taxon>
        <taxon>Asterales</taxon>
        <taxon>Asteraceae</taxon>
        <taxon>Asteroideae</taxon>
        <taxon>Heliantheae alliance</taxon>
        <taxon>Heliantheae</taxon>
        <taxon>Helianthus</taxon>
    </lineage>
</organism>
<keyword evidence="2" id="KW-1185">Reference proteome</keyword>
<proteinExistence type="predicted"/>
<comment type="caution">
    <text evidence="1">The sequence shown here is derived from an EMBL/GenBank/DDBJ whole genome shotgun (WGS) entry which is preliminary data.</text>
</comment>
<gene>
    <name evidence="1" type="ORF">HanXRQr2_Chr09g0362671</name>
</gene>
<protein>
    <submittedName>
        <fullName evidence="1">Uncharacterized protein</fullName>
    </submittedName>
</protein>
<dbReference type="Gramene" id="mRNA:HanXRQr2_Chr09g0362671">
    <property type="protein sequence ID" value="CDS:HanXRQr2_Chr09g0362671.1"/>
    <property type="gene ID" value="HanXRQr2_Chr09g0362671"/>
</dbReference>
<sequence length="58" mass="6523">MHATNFESNSWLDSDGLDEVIQYGLSYSSIIIYGSPSIEFKTKRDTARGPVNFLSLHN</sequence>
<evidence type="ECO:0000313" key="2">
    <source>
        <dbReference type="Proteomes" id="UP000215914"/>
    </source>
</evidence>
<accession>A0A9K3I288</accession>
<name>A0A9K3I288_HELAN</name>
<dbReference type="EMBL" id="MNCJ02000324">
    <property type="protein sequence ID" value="KAF5788747.1"/>
    <property type="molecule type" value="Genomic_DNA"/>
</dbReference>
<evidence type="ECO:0000313" key="1">
    <source>
        <dbReference type="EMBL" id="KAF5788747.1"/>
    </source>
</evidence>